<sequence length="187" mass="20753">MRHINTKALYEYWNTRRLGRTAPARADIAPKDLSGLLAHLFLLRRMDADHHVFRLAGSALCQMHKREFKDQNFLSLWRGHDRVHMSALIEGALNAPAPASALAEAQSIDGRSVEIEIALLPLKGPEGLVDRVLGLYQPLGAGRLNGRPVVQHALREVHPAVRPAPSVNVFAPQALRPRPNRAANDRI</sequence>
<name>A0A4S2GYX9_9PROT</name>
<evidence type="ECO:0000313" key="1">
    <source>
        <dbReference type="EMBL" id="TGY88178.1"/>
    </source>
</evidence>
<gene>
    <name evidence="1" type="ORF">E5163_10095</name>
</gene>
<dbReference type="PIRSF" id="PIRSF031878">
    <property type="entry name" value="UCP031878"/>
    <property type="match status" value="1"/>
</dbReference>
<reference evidence="1 2" key="1">
    <citation type="journal article" date="2017" name="Int. J. Syst. Evol. Microbiol.">
        <title>Marinicauda algicola sp. nov., isolated from a marine red alga Rhodosorus marinus.</title>
        <authorList>
            <person name="Jeong S.E."/>
            <person name="Jeon S.H."/>
            <person name="Chun B.H."/>
            <person name="Kim D.W."/>
            <person name="Jeon C.O."/>
        </authorList>
    </citation>
    <scope>NUCLEOTIDE SEQUENCE [LARGE SCALE GENOMIC DNA]</scope>
    <source>
        <strain evidence="1 2">JCM 31718</strain>
    </source>
</reference>
<protein>
    <submittedName>
        <fullName evidence="1">PAS domain-containing protein</fullName>
    </submittedName>
</protein>
<dbReference type="OrthoDB" id="8478628at2"/>
<evidence type="ECO:0000313" key="2">
    <source>
        <dbReference type="Proteomes" id="UP000308054"/>
    </source>
</evidence>
<comment type="caution">
    <text evidence="1">The sequence shown here is derived from an EMBL/GenBank/DDBJ whole genome shotgun (WGS) entry which is preliminary data.</text>
</comment>
<dbReference type="AlphaFoldDB" id="A0A4S2GYX9"/>
<organism evidence="1 2">
    <name type="scientific">Marinicauda algicola</name>
    <dbReference type="NCBI Taxonomy" id="2029849"/>
    <lineage>
        <taxon>Bacteria</taxon>
        <taxon>Pseudomonadati</taxon>
        <taxon>Pseudomonadota</taxon>
        <taxon>Alphaproteobacteria</taxon>
        <taxon>Maricaulales</taxon>
        <taxon>Maricaulaceae</taxon>
        <taxon>Marinicauda</taxon>
    </lineage>
</organism>
<dbReference type="Proteomes" id="UP000308054">
    <property type="component" value="Unassembled WGS sequence"/>
</dbReference>
<accession>A0A4S2GYX9</accession>
<dbReference type="RefSeq" id="WP_135996023.1">
    <property type="nucleotide sequence ID" value="NZ_CP071057.1"/>
</dbReference>
<dbReference type="EMBL" id="SRXW01000003">
    <property type="protein sequence ID" value="TGY88178.1"/>
    <property type="molecule type" value="Genomic_DNA"/>
</dbReference>
<proteinExistence type="predicted"/>
<dbReference type="InterPro" id="IPR009922">
    <property type="entry name" value="DUF1457"/>
</dbReference>
<dbReference type="Pfam" id="PF07310">
    <property type="entry name" value="PAS_5"/>
    <property type="match status" value="1"/>
</dbReference>
<keyword evidence="2" id="KW-1185">Reference proteome</keyword>